<comment type="subcellular location">
    <subcellularLocation>
        <location evidence="2">Chromosome</location>
        <location evidence="2">Telomere</location>
    </subcellularLocation>
    <subcellularLocation>
        <location evidence="1">Nucleus</location>
    </subcellularLocation>
</comment>
<dbReference type="Gene3D" id="2.40.50.960">
    <property type="match status" value="1"/>
</dbReference>
<dbReference type="AlphaFoldDB" id="A0A1E3QTL8"/>
<dbReference type="InterPro" id="IPR019437">
    <property type="entry name" value="TPP1/Est3"/>
</dbReference>
<organism evidence="10 11">
    <name type="scientific">Babjeviella inositovora NRRL Y-12698</name>
    <dbReference type="NCBI Taxonomy" id="984486"/>
    <lineage>
        <taxon>Eukaryota</taxon>
        <taxon>Fungi</taxon>
        <taxon>Dikarya</taxon>
        <taxon>Ascomycota</taxon>
        <taxon>Saccharomycotina</taxon>
        <taxon>Pichiomycetes</taxon>
        <taxon>Serinales incertae sedis</taxon>
        <taxon>Babjeviella</taxon>
    </lineage>
</organism>
<evidence type="ECO:0000256" key="3">
    <source>
        <dbReference type="ARBA" id="ARBA00022454"/>
    </source>
</evidence>
<dbReference type="GO" id="GO:0007004">
    <property type="term" value="P:telomere maintenance via telomerase"/>
    <property type="evidence" value="ECO:0007669"/>
    <property type="project" value="InterPro"/>
</dbReference>
<evidence type="ECO:0000259" key="9">
    <source>
        <dbReference type="Pfam" id="PF10341"/>
    </source>
</evidence>
<dbReference type="Proteomes" id="UP000094336">
    <property type="component" value="Unassembled WGS sequence"/>
</dbReference>
<comment type="similarity">
    <text evidence="6">Belongs to the EST3 family.</text>
</comment>
<accession>A0A1E3QTL8</accession>
<proteinExistence type="inferred from homology"/>
<dbReference type="GO" id="GO:0005697">
    <property type="term" value="C:telomerase holoenzyme complex"/>
    <property type="evidence" value="ECO:0007669"/>
    <property type="project" value="InterPro"/>
</dbReference>
<dbReference type="RefSeq" id="XP_018986356.1">
    <property type="nucleotide sequence ID" value="XM_019128236.1"/>
</dbReference>
<name>A0A1E3QTL8_9ASCO</name>
<keyword evidence="11" id="KW-1185">Reference proteome</keyword>
<sequence>MPVVFNLKARRTALLSTLLSSWIHTRLEDYIEHNPDCGRQTLFIASGESKVIKILRIYPLIIHLKPSRDAVNGTLHVPVFIADATHTMYAIIPQSAIDEYEMQYQHRITLGLRHKVILVSKARILWFSLDEMARLFGYKAPDRRSPRRLPVMTIQKLEKFDWDNGSIIEGILKDVYAEI</sequence>
<evidence type="ECO:0000313" key="10">
    <source>
        <dbReference type="EMBL" id="ODQ81028.1"/>
    </source>
</evidence>
<comment type="function">
    <text evidence="8">Component of the telomerase complex involved in telomere replication. Stimulates RNA/DNA heteroduplex unwinding which favors the telomere replication by the telomerase.</text>
</comment>
<evidence type="ECO:0000256" key="7">
    <source>
        <dbReference type="ARBA" id="ARBA00023906"/>
    </source>
</evidence>
<evidence type="ECO:0000256" key="8">
    <source>
        <dbReference type="ARBA" id="ARBA00024878"/>
    </source>
</evidence>
<keyword evidence="4" id="KW-0779">Telomere</keyword>
<dbReference type="Pfam" id="PF10341">
    <property type="entry name" value="TPP1"/>
    <property type="match status" value="1"/>
</dbReference>
<dbReference type="EMBL" id="KV454428">
    <property type="protein sequence ID" value="ODQ81028.1"/>
    <property type="molecule type" value="Genomic_DNA"/>
</dbReference>
<dbReference type="GeneID" id="30146089"/>
<keyword evidence="3" id="KW-0158">Chromosome</keyword>
<evidence type="ECO:0000256" key="4">
    <source>
        <dbReference type="ARBA" id="ARBA00022895"/>
    </source>
</evidence>
<protein>
    <recommendedName>
        <fullName evidence="7">Telomere replication protein EST3</fullName>
    </recommendedName>
</protein>
<evidence type="ECO:0000256" key="2">
    <source>
        <dbReference type="ARBA" id="ARBA00004574"/>
    </source>
</evidence>
<evidence type="ECO:0000256" key="5">
    <source>
        <dbReference type="ARBA" id="ARBA00023242"/>
    </source>
</evidence>
<evidence type="ECO:0000256" key="1">
    <source>
        <dbReference type="ARBA" id="ARBA00004123"/>
    </source>
</evidence>
<reference evidence="11" key="1">
    <citation type="submission" date="2016-05" db="EMBL/GenBank/DDBJ databases">
        <title>Comparative genomics of biotechnologically important yeasts.</title>
        <authorList>
            <consortium name="DOE Joint Genome Institute"/>
            <person name="Riley R."/>
            <person name="Haridas S."/>
            <person name="Wolfe K.H."/>
            <person name="Lopes M.R."/>
            <person name="Hittinger C.T."/>
            <person name="Goker M."/>
            <person name="Salamov A."/>
            <person name="Wisecaver J."/>
            <person name="Long T.M."/>
            <person name="Aerts A.L."/>
            <person name="Barry K."/>
            <person name="Choi C."/>
            <person name="Clum A."/>
            <person name="Coughlan A.Y."/>
            <person name="Deshpande S."/>
            <person name="Douglass A.P."/>
            <person name="Hanson S.J."/>
            <person name="Klenk H.-P."/>
            <person name="Labutti K."/>
            <person name="Lapidus A."/>
            <person name="Lindquist E."/>
            <person name="Lipzen A."/>
            <person name="Meier-Kolthoff J.P."/>
            <person name="Ohm R.A."/>
            <person name="Otillar R.P."/>
            <person name="Pangilinan J."/>
            <person name="Peng Y."/>
            <person name="Rokas A."/>
            <person name="Rosa C.A."/>
            <person name="Scheuner C."/>
            <person name="Sibirny A.A."/>
            <person name="Slot J.C."/>
            <person name="Stielow J.B."/>
            <person name="Sun H."/>
            <person name="Kurtzman C.P."/>
            <person name="Blackwell M."/>
            <person name="Grigoriev I.V."/>
            <person name="Jeffries T.W."/>
        </authorList>
    </citation>
    <scope>NUCLEOTIDE SEQUENCE [LARGE SCALE GENOMIC DNA]</scope>
    <source>
        <strain evidence="11">NRRL Y-12698</strain>
    </source>
</reference>
<evidence type="ECO:0000256" key="6">
    <source>
        <dbReference type="ARBA" id="ARBA00023777"/>
    </source>
</evidence>
<gene>
    <name evidence="10" type="ORF">BABINDRAFT_160448</name>
</gene>
<feature type="domain" description="Shelterin complex subunit TPP1/Est3" evidence="9">
    <location>
        <begin position="19"/>
        <end position="169"/>
    </location>
</feature>
<evidence type="ECO:0000313" key="11">
    <source>
        <dbReference type="Proteomes" id="UP000094336"/>
    </source>
</evidence>
<keyword evidence="5" id="KW-0539">Nucleus</keyword>
<dbReference type="GO" id="GO:0000781">
    <property type="term" value="C:chromosome, telomeric region"/>
    <property type="evidence" value="ECO:0007669"/>
    <property type="project" value="UniProtKB-SubCell"/>
</dbReference>
<dbReference type="GO" id="GO:0042162">
    <property type="term" value="F:telomeric DNA binding"/>
    <property type="evidence" value="ECO:0007669"/>
    <property type="project" value="InterPro"/>
</dbReference>